<dbReference type="EMBL" id="MU006089">
    <property type="protein sequence ID" value="KAF2843650.1"/>
    <property type="molecule type" value="Genomic_DNA"/>
</dbReference>
<feature type="compositionally biased region" description="Basic and acidic residues" evidence="1">
    <location>
        <begin position="1142"/>
        <end position="1153"/>
    </location>
</feature>
<feature type="compositionally biased region" description="Acidic residues" evidence="1">
    <location>
        <begin position="755"/>
        <end position="767"/>
    </location>
</feature>
<evidence type="ECO:0000313" key="2">
    <source>
        <dbReference type="EMBL" id="KAF2843650.1"/>
    </source>
</evidence>
<feature type="compositionally biased region" description="Basic and acidic residues" evidence="1">
    <location>
        <begin position="222"/>
        <end position="231"/>
    </location>
</feature>
<feature type="compositionally biased region" description="Low complexity" evidence="1">
    <location>
        <begin position="101"/>
        <end position="121"/>
    </location>
</feature>
<sequence>MTSRKSKPSKSSAPEGSQTPKRGVKRNTPEPGVRNPAAEPNPKKQKKETPPPPPAAYVTDNPGTIMPQSSRSTKTPSRSPSRAIINEPEFIRTQPTRLAKSASASPVPESSAAATGATAKKGGAKKKPRLSAVGEEQETIPAKKASKKNWAPVAKPAKKGSKKDSTPEAKAAQPAKKGSKDASPPSEKPAKKGSKNDSTPVAKPAKSAKKGSKEPSPLSETLGRKDAKKDSTPLTKPAKPAKKGSKDASPLPETPAKKGSKKDSTPLETPAKLAMKPSQDDLAPVSKITKKRKTSPLEQDAVDASSKDTKPKGKRVKQVHLQEDKREEFAENPPISSASSAEIPTVEVSEQTGRNEIPTTNGLEESFVSTNLTAAVLKDALEATSKCGKDATTTNSDDTFDNAFDRSQPPLVPQRSVNKSSTNQSTNAATQNTLGTDNAAPLLRSEPRSQANEIKYPAFEVTNKTSPKFTLFFRPDVYGTHKLTFFPREIKRLDCLYRLFLGPNNIVYDKFTFPELLDYLDVFKLWYRWACANISASRNPPRSELKSYQMNIPQLFRLYCLGEFFRTANFCDQIIDLIISALAGGNSLTCEHLNMIYKLSDRCTPLRRLILDMSTAGDARIVQKGNSDGPCIEFLQENRLLFRSLGGFAAKNKKWAYMDKSKWCHYHIHEKFKVNGIFQGDESSEDEQCLEKEWCYTGRVLDLDEAMTSEFLDREVSDEDSESSSDSDNFSDSDDSNDSDNADNACGADHTNSSDSDDSDDDDDDDDRSPAAKVDSDVDCNMLDAPMMNEEWENIGAQHEASQTSETPAVHKSQGPEVDDNDDCEGLDEAMNEEWDKIEVDDEASQITETGQNITIIDAINQDGTNGAAAMDELPDAPNVDEMNPTGFSNTVGDDNINSPSAENIGTVDDSIDFDNNENNHTSAIIEGTSDGSSDIGIYGGLSSTLTRNENIKNERFSDDYWSSSDEESDIDAASSTNSGHQRRTARTGPSKEVITASCRKSELDIPTLYDVNENFFREIPEPRDDRRRKVAFDRKFELVKFNGESIHTKSQTKGDTCSKSTVKGAIKSALKRSSNFCGAPNSDIDIGKLMASVGEDTRLGVAEENKWSHARDFKSKWTKEMLSLPKENRIHYRTWKLQQVRAEERSATKDVESSDSDTDADGEPDHDFCRKRLRP</sequence>
<proteinExistence type="predicted"/>
<organism evidence="2 3">
    <name type="scientific">Patellaria atrata CBS 101060</name>
    <dbReference type="NCBI Taxonomy" id="1346257"/>
    <lineage>
        <taxon>Eukaryota</taxon>
        <taxon>Fungi</taxon>
        <taxon>Dikarya</taxon>
        <taxon>Ascomycota</taxon>
        <taxon>Pezizomycotina</taxon>
        <taxon>Dothideomycetes</taxon>
        <taxon>Dothideomycetes incertae sedis</taxon>
        <taxon>Patellariales</taxon>
        <taxon>Patellariaceae</taxon>
        <taxon>Patellaria</taxon>
    </lineage>
</organism>
<name>A0A9P4SKQ9_9PEZI</name>
<feature type="compositionally biased region" description="Low complexity" evidence="1">
    <location>
        <begin position="69"/>
        <end position="82"/>
    </location>
</feature>
<feature type="region of interest" description="Disordered" evidence="1">
    <location>
        <begin position="1"/>
        <end position="363"/>
    </location>
</feature>
<feature type="compositionally biased region" description="Acidic residues" evidence="1">
    <location>
        <begin position="817"/>
        <end position="826"/>
    </location>
</feature>
<feature type="region of interest" description="Disordered" evidence="1">
    <location>
        <begin position="385"/>
        <end position="441"/>
    </location>
</feature>
<keyword evidence="3" id="KW-1185">Reference proteome</keyword>
<feature type="region of interest" description="Disordered" evidence="1">
    <location>
        <begin position="867"/>
        <end position="912"/>
    </location>
</feature>
<feature type="compositionally biased region" description="Basic and acidic residues" evidence="1">
    <location>
        <begin position="1164"/>
        <end position="1176"/>
    </location>
</feature>
<feature type="region of interest" description="Disordered" evidence="1">
    <location>
        <begin position="960"/>
        <end position="994"/>
    </location>
</feature>
<feature type="region of interest" description="Disordered" evidence="1">
    <location>
        <begin position="713"/>
        <end position="780"/>
    </location>
</feature>
<comment type="caution">
    <text evidence="2">The sequence shown here is derived from an EMBL/GenBank/DDBJ whole genome shotgun (WGS) entry which is preliminary data.</text>
</comment>
<protein>
    <submittedName>
        <fullName evidence="2">Uncharacterized protein</fullName>
    </submittedName>
</protein>
<dbReference type="Proteomes" id="UP000799429">
    <property type="component" value="Unassembled WGS sequence"/>
</dbReference>
<gene>
    <name evidence="2" type="ORF">M501DRAFT_113247</name>
</gene>
<feature type="region of interest" description="Disordered" evidence="1">
    <location>
        <begin position="1141"/>
        <end position="1176"/>
    </location>
</feature>
<feature type="compositionally biased region" description="Polar residues" evidence="1">
    <location>
        <begin position="886"/>
        <end position="904"/>
    </location>
</feature>
<feature type="compositionally biased region" description="Basic and acidic residues" evidence="1">
    <location>
        <begin position="320"/>
        <end position="329"/>
    </location>
</feature>
<accession>A0A9P4SKQ9</accession>
<dbReference type="AlphaFoldDB" id="A0A9P4SKQ9"/>
<evidence type="ECO:0000313" key="3">
    <source>
        <dbReference type="Proteomes" id="UP000799429"/>
    </source>
</evidence>
<feature type="region of interest" description="Disordered" evidence="1">
    <location>
        <begin position="792"/>
        <end position="826"/>
    </location>
</feature>
<feature type="compositionally biased region" description="Acidic residues" evidence="1">
    <location>
        <begin position="716"/>
        <end position="741"/>
    </location>
</feature>
<feature type="compositionally biased region" description="Acidic residues" evidence="1">
    <location>
        <begin position="1154"/>
        <end position="1163"/>
    </location>
</feature>
<feature type="compositionally biased region" description="Low complexity" evidence="1">
    <location>
        <begin position="420"/>
        <end position="433"/>
    </location>
</feature>
<reference evidence="2" key="1">
    <citation type="journal article" date="2020" name="Stud. Mycol.">
        <title>101 Dothideomycetes genomes: a test case for predicting lifestyles and emergence of pathogens.</title>
        <authorList>
            <person name="Haridas S."/>
            <person name="Albert R."/>
            <person name="Binder M."/>
            <person name="Bloem J."/>
            <person name="Labutti K."/>
            <person name="Salamov A."/>
            <person name="Andreopoulos B."/>
            <person name="Baker S."/>
            <person name="Barry K."/>
            <person name="Bills G."/>
            <person name="Bluhm B."/>
            <person name="Cannon C."/>
            <person name="Castanera R."/>
            <person name="Culley D."/>
            <person name="Daum C."/>
            <person name="Ezra D."/>
            <person name="Gonzalez J."/>
            <person name="Henrissat B."/>
            <person name="Kuo A."/>
            <person name="Liang C."/>
            <person name="Lipzen A."/>
            <person name="Lutzoni F."/>
            <person name="Magnuson J."/>
            <person name="Mondo S."/>
            <person name="Nolan M."/>
            <person name="Ohm R."/>
            <person name="Pangilinan J."/>
            <person name="Park H.-J."/>
            <person name="Ramirez L."/>
            <person name="Alfaro M."/>
            <person name="Sun H."/>
            <person name="Tritt A."/>
            <person name="Yoshinaga Y."/>
            <person name="Zwiers L.-H."/>
            <person name="Turgeon B."/>
            <person name="Goodwin S."/>
            <person name="Spatafora J."/>
            <person name="Crous P."/>
            <person name="Grigoriev I."/>
        </authorList>
    </citation>
    <scope>NUCLEOTIDE SEQUENCE</scope>
    <source>
        <strain evidence="2">CBS 101060</strain>
    </source>
</reference>
<evidence type="ECO:0000256" key="1">
    <source>
        <dbReference type="SAM" id="MobiDB-lite"/>
    </source>
</evidence>
<feature type="compositionally biased region" description="Low complexity" evidence="1">
    <location>
        <begin position="331"/>
        <end position="344"/>
    </location>
</feature>
<feature type="compositionally biased region" description="Polar residues" evidence="1">
    <location>
        <begin position="348"/>
        <end position="363"/>
    </location>
</feature>